<dbReference type="Gene3D" id="3.40.50.1820">
    <property type="entry name" value="alpha/beta hydrolase"/>
    <property type="match status" value="1"/>
</dbReference>
<dbReference type="Proteomes" id="UP000789595">
    <property type="component" value="Unassembled WGS sequence"/>
</dbReference>
<keyword evidence="1" id="KW-0472">Membrane</keyword>
<evidence type="ECO:0000256" key="1">
    <source>
        <dbReference type="SAM" id="Phobius"/>
    </source>
</evidence>
<dbReference type="GO" id="GO:0006629">
    <property type="term" value="P:lipid metabolic process"/>
    <property type="evidence" value="ECO:0007669"/>
    <property type="project" value="InterPro"/>
</dbReference>
<dbReference type="InterPro" id="IPR029058">
    <property type="entry name" value="AB_hydrolase_fold"/>
</dbReference>
<protein>
    <recommendedName>
        <fullName evidence="2">Fungal lipase-type domain-containing protein</fullName>
    </recommendedName>
</protein>
<feature type="transmembrane region" description="Helical" evidence="1">
    <location>
        <begin position="472"/>
        <end position="498"/>
    </location>
</feature>
<sequence>MSASRNEKYALKHASPSRVESVRRALDEAEDKAGVRLRQATETLTIAASALLGLVWVSIVALFGLKLKTAYDIETFWVAVPLVCVAVAVWFALVFVDVFGPAWLDASAARGVAPEDDSDARRAWRAEAPTPARLVEAIAFAELPYWAPWFDGPTECPGSWRRDVAALRRRAAQEDASELGPETRNYRSLGERVLMLPTGESVRDVLRRCFLGGLLGPDAELLLHLEGARAGLFASRETRTLVAFFRGTKDGVDAMDDLAAIRLGPAPGGAGAGAVGRGFAARATRDGALARIVAAARNFVEAHGEADVYAIGHSLGAAVASVVAAALAAELPAARVTNATFGSPRVGDLAFARHCASLANLRVWRVQNELDPVTRLAWWFPRPARYRHLAGHYVLLERGLGWCFPPGALAPFVAAKTTGLLNWPGIVIQLVGRWRVDGRFHMTGHRHGYTAALRRCVGWCDETDWSWNGFDYWCNICALCVVANAVIFLLVGGVYAYSGPGWDDACVRGRRARHVVEILGTINCLCLAFMLVSLGMAKLVSRDHVVRAGLTTGRVLAPAPTPAPNTASPRLVEGAAASEESDEAANCLLS</sequence>
<reference evidence="3" key="1">
    <citation type="submission" date="2021-11" db="EMBL/GenBank/DDBJ databases">
        <authorList>
            <consortium name="Genoscope - CEA"/>
            <person name="William W."/>
        </authorList>
    </citation>
    <scope>NUCLEOTIDE SEQUENCE</scope>
</reference>
<gene>
    <name evidence="3" type="ORF">PECAL_4P23910</name>
</gene>
<feature type="transmembrane region" description="Helical" evidence="1">
    <location>
        <begin position="44"/>
        <end position="64"/>
    </location>
</feature>
<dbReference type="SUPFAM" id="SSF53474">
    <property type="entry name" value="alpha/beta-Hydrolases"/>
    <property type="match status" value="1"/>
</dbReference>
<evidence type="ECO:0000313" key="4">
    <source>
        <dbReference type="Proteomes" id="UP000789595"/>
    </source>
</evidence>
<proteinExistence type="predicted"/>
<dbReference type="OrthoDB" id="426718at2759"/>
<dbReference type="PANTHER" id="PTHR45856:SF24">
    <property type="entry name" value="FUNGAL LIPASE-LIKE DOMAIN-CONTAINING PROTEIN"/>
    <property type="match status" value="1"/>
</dbReference>
<feature type="transmembrane region" description="Helical" evidence="1">
    <location>
        <begin position="518"/>
        <end position="537"/>
    </location>
</feature>
<dbReference type="AlphaFoldDB" id="A0A8J2X1P0"/>
<dbReference type="Pfam" id="PF01764">
    <property type="entry name" value="Lipase_3"/>
    <property type="match status" value="1"/>
</dbReference>
<dbReference type="PANTHER" id="PTHR45856">
    <property type="entry name" value="ALPHA/BETA-HYDROLASES SUPERFAMILY PROTEIN"/>
    <property type="match status" value="1"/>
</dbReference>
<keyword evidence="1" id="KW-0812">Transmembrane</keyword>
<keyword evidence="1" id="KW-1133">Transmembrane helix</keyword>
<name>A0A8J2X1P0_9STRA</name>
<comment type="caution">
    <text evidence="3">The sequence shown here is derived from an EMBL/GenBank/DDBJ whole genome shotgun (WGS) entry which is preliminary data.</text>
</comment>
<feature type="transmembrane region" description="Helical" evidence="1">
    <location>
        <begin position="76"/>
        <end position="100"/>
    </location>
</feature>
<dbReference type="EMBL" id="CAKKNE010000004">
    <property type="protein sequence ID" value="CAH0375070.1"/>
    <property type="molecule type" value="Genomic_DNA"/>
</dbReference>
<evidence type="ECO:0000259" key="2">
    <source>
        <dbReference type="Pfam" id="PF01764"/>
    </source>
</evidence>
<keyword evidence="4" id="KW-1185">Reference proteome</keyword>
<feature type="domain" description="Fungal lipase-type" evidence="2">
    <location>
        <begin position="243"/>
        <end position="377"/>
    </location>
</feature>
<dbReference type="InterPro" id="IPR002921">
    <property type="entry name" value="Fungal_lipase-type"/>
</dbReference>
<dbReference type="InterPro" id="IPR051218">
    <property type="entry name" value="Sec_MonoDiacylglyc_Lipase"/>
</dbReference>
<organism evidence="3 4">
    <name type="scientific">Pelagomonas calceolata</name>
    <dbReference type="NCBI Taxonomy" id="35677"/>
    <lineage>
        <taxon>Eukaryota</taxon>
        <taxon>Sar</taxon>
        <taxon>Stramenopiles</taxon>
        <taxon>Ochrophyta</taxon>
        <taxon>Pelagophyceae</taxon>
        <taxon>Pelagomonadales</taxon>
        <taxon>Pelagomonadaceae</taxon>
        <taxon>Pelagomonas</taxon>
    </lineage>
</organism>
<accession>A0A8J2X1P0</accession>
<evidence type="ECO:0000313" key="3">
    <source>
        <dbReference type="EMBL" id="CAH0375070.1"/>
    </source>
</evidence>